<evidence type="ECO:0000259" key="2">
    <source>
        <dbReference type="PROSITE" id="PS51504"/>
    </source>
</evidence>
<evidence type="ECO:0000256" key="1">
    <source>
        <dbReference type="SAM" id="MobiDB-lite"/>
    </source>
</evidence>
<dbReference type="EMBL" id="JBEHCU010005448">
    <property type="protein sequence ID" value="KAL1399811.1"/>
    <property type="molecule type" value="Genomic_DNA"/>
</dbReference>
<organism evidence="3 4">
    <name type="scientific">Culex pipiens pipiens</name>
    <name type="common">Northern house mosquito</name>
    <dbReference type="NCBI Taxonomy" id="38569"/>
    <lineage>
        <taxon>Eukaryota</taxon>
        <taxon>Metazoa</taxon>
        <taxon>Ecdysozoa</taxon>
        <taxon>Arthropoda</taxon>
        <taxon>Hexapoda</taxon>
        <taxon>Insecta</taxon>
        <taxon>Pterygota</taxon>
        <taxon>Neoptera</taxon>
        <taxon>Endopterygota</taxon>
        <taxon>Diptera</taxon>
        <taxon>Nematocera</taxon>
        <taxon>Culicoidea</taxon>
        <taxon>Culicidae</taxon>
        <taxon>Culicinae</taxon>
        <taxon>Culicini</taxon>
        <taxon>Culex</taxon>
        <taxon>Culex</taxon>
    </lineage>
</organism>
<evidence type="ECO:0000313" key="4">
    <source>
        <dbReference type="Proteomes" id="UP001562425"/>
    </source>
</evidence>
<feature type="compositionally biased region" description="Low complexity" evidence="1">
    <location>
        <begin position="23"/>
        <end position="37"/>
    </location>
</feature>
<feature type="compositionally biased region" description="Basic residues" evidence="1">
    <location>
        <begin position="161"/>
        <end position="172"/>
    </location>
</feature>
<protein>
    <recommendedName>
        <fullName evidence="2">H15 domain-containing protein</fullName>
    </recommendedName>
</protein>
<reference evidence="3 4" key="1">
    <citation type="submission" date="2024-05" db="EMBL/GenBank/DDBJ databases">
        <title>Culex pipiens pipiens assembly and annotation.</title>
        <authorList>
            <person name="Alout H."/>
            <person name="Durand T."/>
        </authorList>
    </citation>
    <scope>NUCLEOTIDE SEQUENCE [LARGE SCALE GENOMIC DNA]</scope>
    <source>
        <strain evidence="3">HA-2024</strain>
        <tissue evidence="3">Whole body</tissue>
    </source>
</reference>
<dbReference type="InterPro" id="IPR005818">
    <property type="entry name" value="Histone_H1/H5_H15"/>
</dbReference>
<dbReference type="PROSITE" id="PS51504">
    <property type="entry name" value="H15"/>
    <property type="match status" value="1"/>
</dbReference>
<dbReference type="AlphaFoldDB" id="A0ABD1DJQ4"/>
<gene>
    <name evidence="3" type="ORF">pipiens_002162</name>
</gene>
<comment type="caution">
    <text evidence="3">The sequence shown here is derived from an EMBL/GenBank/DDBJ whole genome shotgun (WGS) entry which is preliminary data.</text>
</comment>
<name>A0ABD1DJQ4_CULPP</name>
<feature type="domain" description="H15" evidence="2">
    <location>
        <begin position="45"/>
        <end position="124"/>
    </location>
</feature>
<evidence type="ECO:0000313" key="3">
    <source>
        <dbReference type="EMBL" id="KAL1399811.1"/>
    </source>
</evidence>
<sequence>MRVEQTIPVPTKPAPTRRRRRQQQPPVAKARASSSAESSDEELAAVQPWLDKVMEAFINIPSEDAKKGISMFKVRNYLQDKHHVTKAKVQKEANPALKVALARKYIIKTTALNNVFMGSARLNPAYAISRLRHSEETEDEKVGGAGGRKRKASADEDGTKSVKRRFPFGKAH</sequence>
<dbReference type="Proteomes" id="UP001562425">
    <property type="component" value="Unassembled WGS sequence"/>
</dbReference>
<feature type="region of interest" description="Disordered" evidence="1">
    <location>
        <begin position="1"/>
        <end position="43"/>
    </location>
</feature>
<dbReference type="InterPro" id="IPR036388">
    <property type="entry name" value="WH-like_DNA-bd_sf"/>
</dbReference>
<keyword evidence="4" id="KW-1185">Reference proteome</keyword>
<feature type="region of interest" description="Disordered" evidence="1">
    <location>
        <begin position="133"/>
        <end position="172"/>
    </location>
</feature>
<accession>A0ABD1DJQ4</accession>
<dbReference type="Gene3D" id="1.10.10.10">
    <property type="entry name" value="Winged helix-like DNA-binding domain superfamily/Winged helix DNA-binding domain"/>
    <property type="match status" value="1"/>
</dbReference>
<proteinExistence type="predicted"/>